<protein>
    <recommendedName>
        <fullName evidence="5">N-alpha-acetyltransferase 40</fullName>
        <ecNumber evidence="4">2.3.1.257</ecNumber>
    </recommendedName>
</protein>
<dbReference type="GO" id="GO:0043998">
    <property type="term" value="F:histone H2A acetyltransferase activity"/>
    <property type="evidence" value="ECO:0007669"/>
    <property type="project" value="InterPro"/>
</dbReference>
<dbReference type="InterPro" id="IPR039949">
    <property type="entry name" value="NAA40"/>
</dbReference>
<keyword evidence="14" id="KW-1185">Reference proteome</keyword>
<evidence type="ECO:0000256" key="7">
    <source>
        <dbReference type="ARBA" id="ARBA00022679"/>
    </source>
</evidence>
<dbReference type="Pfam" id="PF00583">
    <property type="entry name" value="Acetyltransf_1"/>
    <property type="match status" value="1"/>
</dbReference>
<evidence type="ECO:0000256" key="5">
    <source>
        <dbReference type="ARBA" id="ARBA00015043"/>
    </source>
</evidence>
<comment type="subcellular location">
    <subcellularLocation>
        <location evidence="2">Cytoplasm</location>
    </subcellularLocation>
    <subcellularLocation>
        <location evidence="1">Nucleus</location>
    </subcellularLocation>
</comment>
<evidence type="ECO:0000256" key="1">
    <source>
        <dbReference type="ARBA" id="ARBA00004123"/>
    </source>
</evidence>
<dbReference type="GO" id="GO:0005737">
    <property type="term" value="C:cytoplasm"/>
    <property type="evidence" value="ECO:0007669"/>
    <property type="project" value="UniProtKB-SubCell"/>
</dbReference>
<dbReference type="STRING" id="1745343.A0A2J6QE15"/>
<keyword evidence="8" id="KW-0539">Nucleus</keyword>
<gene>
    <name evidence="13" type="ORF">NA56DRAFT_656221</name>
</gene>
<evidence type="ECO:0000313" key="13">
    <source>
        <dbReference type="EMBL" id="PMD24496.1"/>
    </source>
</evidence>
<dbReference type="GO" id="GO:0005634">
    <property type="term" value="C:nucleus"/>
    <property type="evidence" value="ECO:0007669"/>
    <property type="project" value="UniProtKB-SubCell"/>
</dbReference>
<name>A0A2J6QE15_9HELO</name>
<dbReference type="GO" id="GO:0010485">
    <property type="term" value="F:histone H4 acetyltransferase activity"/>
    <property type="evidence" value="ECO:0007669"/>
    <property type="project" value="InterPro"/>
</dbReference>
<dbReference type="GO" id="GO:1990189">
    <property type="term" value="F:protein N-terminal-serine acetyltransferase activity"/>
    <property type="evidence" value="ECO:0007669"/>
    <property type="project" value="UniProtKB-EC"/>
</dbReference>
<dbReference type="Gene3D" id="3.40.630.30">
    <property type="match status" value="1"/>
</dbReference>
<evidence type="ECO:0000313" key="14">
    <source>
        <dbReference type="Proteomes" id="UP000235672"/>
    </source>
</evidence>
<dbReference type="OrthoDB" id="424551at2759"/>
<evidence type="ECO:0000256" key="9">
    <source>
        <dbReference type="ARBA" id="ARBA00023315"/>
    </source>
</evidence>
<dbReference type="InterPro" id="IPR016181">
    <property type="entry name" value="Acyl_CoA_acyltransferase"/>
</dbReference>
<dbReference type="PROSITE" id="PS51186">
    <property type="entry name" value="GNAT"/>
    <property type="match status" value="1"/>
</dbReference>
<comment type="similarity">
    <text evidence="3">Belongs to the acetyltransferase family. NAA40 subfamily.</text>
</comment>
<accession>A0A2J6QE15</accession>
<feature type="domain" description="N-acetyltransferase" evidence="12">
    <location>
        <begin position="48"/>
        <end position="198"/>
    </location>
</feature>
<organism evidence="13 14">
    <name type="scientific">Hyaloscypha hepaticicola</name>
    <dbReference type="NCBI Taxonomy" id="2082293"/>
    <lineage>
        <taxon>Eukaryota</taxon>
        <taxon>Fungi</taxon>
        <taxon>Dikarya</taxon>
        <taxon>Ascomycota</taxon>
        <taxon>Pezizomycotina</taxon>
        <taxon>Leotiomycetes</taxon>
        <taxon>Helotiales</taxon>
        <taxon>Hyaloscyphaceae</taxon>
        <taxon>Hyaloscypha</taxon>
    </lineage>
</organism>
<dbReference type="AlphaFoldDB" id="A0A2J6QE15"/>
<dbReference type="PANTHER" id="PTHR20531:SF1">
    <property type="entry name" value="N-ALPHA-ACETYLTRANSFERASE 40"/>
    <property type="match status" value="1"/>
</dbReference>
<dbReference type="InterPro" id="IPR000182">
    <property type="entry name" value="GNAT_dom"/>
</dbReference>
<evidence type="ECO:0000256" key="2">
    <source>
        <dbReference type="ARBA" id="ARBA00004496"/>
    </source>
</evidence>
<keyword evidence="6" id="KW-0963">Cytoplasm</keyword>
<evidence type="ECO:0000256" key="11">
    <source>
        <dbReference type="ARBA" id="ARBA00049524"/>
    </source>
</evidence>
<sequence length="208" mass="23789">MPSKKIDHIELANSKSIEEFIDEYLPPREQWKTWTHPMTKDDYEISLQTAKALSEPDFDACFGLIAFTSLADYKNSKDGWKPRSKRKEMKLLDLKYLLVKRDNKVEGFMSLMPTYEDGYPVIYCYEIHLSPSLQGSGLGTVLVKLLDEIAARILGTEKVMLTCFTSNVRGVKFYEKLGYAKDEFSPPPKILRNGTKVEADYVILSKAI</sequence>
<dbReference type="SUPFAM" id="SSF55729">
    <property type="entry name" value="Acyl-CoA N-acyltransferases (Nat)"/>
    <property type="match status" value="1"/>
</dbReference>
<evidence type="ECO:0000259" key="12">
    <source>
        <dbReference type="PROSITE" id="PS51186"/>
    </source>
</evidence>
<dbReference type="EC" id="2.3.1.257" evidence="4"/>
<evidence type="ECO:0000256" key="10">
    <source>
        <dbReference type="ARBA" id="ARBA00047821"/>
    </source>
</evidence>
<dbReference type="Proteomes" id="UP000235672">
    <property type="component" value="Unassembled WGS sequence"/>
</dbReference>
<comment type="catalytic activity">
    <reaction evidence="11">
        <text>N-terminal L-seryl-[histone H4] + acetyl-CoA = N-terminal N(alpha)-acetyl-L-seryl-[histone H4] + CoA + H(+)</text>
        <dbReference type="Rhea" id="RHEA:50596"/>
        <dbReference type="Rhea" id="RHEA-COMP:12740"/>
        <dbReference type="Rhea" id="RHEA-COMP:12743"/>
        <dbReference type="ChEBI" id="CHEBI:15378"/>
        <dbReference type="ChEBI" id="CHEBI:57287"/>
        <dbReference type="ChEBI" id="CHEBI:57288"/>
        <dbReference type="ChEBI" id="CHEBI:64738"/>
        <dbReference type="ChEBI" id="CHEBI:83690"/>
        <dbReference type="EC" id="2.3.1.257"/>
    </reaction>
</comment>
<comment type="catalytic activity">
    <reaction evidence="10">
        <text>N-terminal L-seryl-[histone H2A] + acetyl-CoA = N-terminal N(alpha)-acetyl-L-seryl-[histone H2A] + CoA + H(+)</text>
        <dbReference type="Rhea" id="RHEA:50600"/>
        <dbReference type="Rhea" id="RHEA-COMP:12742"/>
        <dbReference type="Rhea" id="RHEA-COMP:12744"/>
        <dbReference type="ChEBI" id="CHEBI:15378"/>
        <dbReference type="ChEBI" id="CHEBI:57287"/>
        <dbReference type="ChEBI" id="CHEBI:57288"/>
        <dbReference type="ChEBI" id="CHEBI:64738"/>
        <dbReference type="ChEBI" id="CHEBI:83690"/>
        <dbReference type="EC" id="2.3.1.257"/>
    </reaction>
</comment>
<keyword evidence="9 13" id="KW-0012">Acyltransferase</keyword>
<keyword evidence="7 13" id="KW-0808">Transferase</keyword>
<evidence type="ECO:0000256" key="8">
    <source>
        <dbReference type="ARBA" id="ARBA00023242"/>
    </source>
</evidence>
<proteinExistence type="inferred from homology"/>
<evidence type="ECO:0000256" key="3">
    <source>
        <dbReference type="ARBA" id="ARBA00008870"/>
    </source>
</evidence>
<reference evidence="13 14" key="1">
    <citation type="submission" date="2016-05" db="EMBL/GenBank/DDBJ databases">
        <title>A degradative enzymes factory behind the ericoid mycorrhizal symbiosis.</title>
        <authorList>
            <consortium name="DOE Joint Genome Institute"/>
            <person name="Martino E."/>
            <person name="Morin E."/>
            <person name="Grelet G."/>
            <person name="Kuo A."/>
            <person name="Kohler A."/>
            <person name="Daghino S."/>
            <person name="Barry K."/>
            <person name="Choi C."/>
            <person name="Cichocki N."/>
            <person name="Clum A."/>
            <person name="Copeland A."/>
            <person name="Hainaut M."/>
            <person name="Haridas S."/>
            <person name="Labutti K."/>
            <person name="Lindquist E."/>
            <person name="Lipzen A."/>
            <person name="Khouja H.-R."/>
            <person name="Murat C."/>
            <person name="Ohm R."/>
            <person name="Olson A."/>
            <person name="Spatafora J."/>
            <person name="Veneault-Fourrey C."/>
            <person name="Henrissat B."/>
            <person name="Grigoriev I."/>
            <person name="Martin F."/>
            <person name="Perotto S."/>
        </authorList>
    </citation>
    <scope>NUCLEOTIDE SEQUENCE [LARGE SCALE GENOMIC DNA]</scope>
    <source>
        <strain evidence="13 14">UAMH 7357</strain>
    </source>
</reference>
<dbReference type="PANTHER" id="PTHR20531">
    <property type="entry name" value="N-ALPHA-ACETYLTRANSFERASE 40"/>
    <property type="match status" value="1"/>
</dbReference>
<evidence type="ECO:0000256" key="4">
    <source>
        <dbReference type="ARBA" id="ARBA00012950"/>
    </source>
</evidence>
<dbReference type="EMBL" id="KZ613472">
    <property type="protein sequence ID" value="PMD24496.1"/>
    <property type="molecule type" value="Genomic_DNA"/>
</dbReference>
<evidence type="ECO:0000256" key="6">
    <source>
        <dbReference type="ARBA" id="ARBA00022490"/>
    </source>
</evidence>
<dbReference type="CDD" id="cd04301">
    <property type="entry name" value="NAT_SF"/>
    <property type="match status" value="1"/>
</dbReference>